<evidence type="ECO:0000313" key="2">
    <source>
        <dbReference type="EMBL" id="KAK7018028.1"/>
    </source>
</evidence>
<organism evidence="2 3">
    <name type="scientific">Halocaridina rubra</name>
    <name type="common">Hawaiian red shrimp</name>
    <dbReference type="NCBI Taxonomy" id="373956"/>
    <lineage>
        <taxon>Eukaryota</taxon>
        <taxon>Metazoa</taxon>
        <taxon>Ecdysozoa</taxon>
        <taxon>Arthropoda</taxon>
        <taxon>Crustacea</taxon>
        <taxon>Multicrustacea</taxon>
        <taxon>Malacostraca</taxon>
        <taxon>Eumalacostraca</taxon>
        <taxon>Eucarida</taxon>
        <taxon>Decapoda</taxon>
        <taxon>Pleocyemata</taxon>
        <taxon>Caridea</taxon>
        <taxon>Atyoidea</taxon>
        <taxon>Atyidae</taxon>
        <taxon>Halocaridina</taxon>
    </lineage>
</organism>
<comment type="caution">
    <text evidence="2">The sequence shown here is derived from an EMBL/GenBank/DDBJ whole genome shotgun (WGS) entry which is preliminary data.</text>
</comment>
<gene>
    <name evidence="2" type="ORF">SK128_010932</name>
</gene>
<dbReference type="AlphaFoldDB" id="A0AAN8WF90"/>
<keyword evidence="3" id="KW-1185">Reference proteome</keyword>
<proteinExistence type="predicted"/>
<feature type="region of interest" description="Disordered" evidence="1">
    <location>
        <begin position="1"/>
        <end position="44"/>
    </location>
</feature>
<accession>A0AAN8WF90</accession>
<dbReference type="EMBL" id="JAXCGZ010023048">
    <property type="protein sequence ID" value="KAK7018028.1"/>
    <property type="molecule type" value="Genomic_DNA"/>
</dbReference>
<dbReference type="Gene3D" id="2.40.50.690">
    <property type="match status" value="1"/>
</dbReference>
<reference evidence="2 3" key="1">
    <citation type="submission" date="2023-11" db="EMBL/GenBank/DDBJ databases">
        <title>Halocaridina rubra genome assembly.</title>
        <authorList>
            <person name="Smith C."/>
        </authorList>
    </citation>
    <scope>NUCLEOTIDE SEQUENCE [LARGE SCALE GENOMIC DNA]</scope>
    <source>
        <strain evidence="2">EP-1</strain>
        <tissue evidence="2">Whole</tissue>
    </source>
</reference>
<evidence type="ECO:0000256" key="1">
    <source>
        <dbReference type="SAM" id="MobiDB-lite"/>
    </source>
</evidence>
<dbReference type="Proteomes" id="UP001381693">
    <property type="component" value="Unassembled WGS sequence"/>
</dbReference>
<feature type="compositionally biased region" description="Low complexity" evidence="1">
    <location>
        <begin position="9"/>
        <end position="38"/>
    </location>
</feature>
<sequence>MANHDQHNSSSSRRTTPPRQTPSRSSGSGTPNSTGTPRHVANKKPLPVFNSYMSLFQVQEKLKKGEVIEGVLRINPKNYEDAYISAPVILGRGDGHLYWRGT</sequence>
<dbReference type="SUPFAM" id="SSF50249">
    <property type="entry name" value="Nucleic acid-binding proteins"/>
    <property type="match status" value="1"/>
</dbReference>
<name>A0AAN8WF90_HALRR</name>
<evidence type="ECO:0000313" key="3">
    <source>
        <dbReference type="Proteomes" id="UP001381693"/>
    </source>
</evidence>
<dbReference type="InterPro" id="IPR012340">
    <property type="entry name" value="NA-bd_OB-fold"/>
</dbReference>
<protein>
    <submittedName>
        <fullName evidence="2">Uncharacterized protein</fullName>
    </submittedName>
</protein>